<reference evidence="1 2" key="1">
    <citation type="submission" date="2020-05" db="EMBL/GenBank/DDBJ databases">
        <title>Vigna angularis (adzuki bean) Var. LongXiaoDou No. 4 denovo assembly.</title>
        <authorList>
            <person name="Xiang H."/>
        </authorList>
    </citation>
    <scope>NUCLEOTIDE SEQUENCE [LARGE SCALE GENOMIC DNA]</scope>
    <source>
        <tissue evidence="1">Leaf</tissue>
    </source>
</reference>
<dbReference type="Proteomes" id="UP000743370">
    <property type="component" value="Unassembled WGS sequence"/>
</dbReference>
<dbReference type="AlphaFoldDB" id="A0A8T0L544"/>
<protein>
    <submittedName>
        <fullName evidence="1">Uncharacterized protein</fullName>
    </submittedName>
</protein>
<name>A0A8T0L544_PHAAN</name>
<evidence type="ECO:0000313" key="2">
    <source>
        <dbReference type="Proteomes" id="UP000743370"/>
    </source>
</evidence>
<proteinExistence type="predicted"/>
<dbReference type="EMBL" id="JABFOF010000002">
    <property type="protein sequence ID" value="KAG2406662.1"/>
    <property type="molecule type" value="Genomic_DNA"/>
</dbReference>
<organism evidence="1 2">
    <name type="scientific">Phaseolus angularis</name>
    <name type="common">Azuki bean</name>
    <name type="synonym">Vigna angularis</name>
    <dbReference type="NCBI Taxonomy" id="3914"/>
    <lineage>
        <taxon>Eukaryota</taxon>
        <taxon>Viridiplantae</taxon>
        <taxon>Streptophyta</taxon>
        <taxon>Embryophyta</taxon>
        <taxon>Tracheophyta</taxon>
        <taxon>Spermatophyta</taxon>
        <taxon>Magnoliopsida</taxon>
        <taxon>eudicotyledons</taxon>
        <taxon>Gunneridae</taxon>
        <taxon>Pentapetalae</taxon>
        <taxon>rosids</taxon>
        <taxon>fabids</taxon>
        <taxon>Fabales</taxon>
        <taxon>Fabaceae</taxon>
        <taxon>Papilionoideae</taxon>
        <taxon>50 kb inversion clade</taxon>
        <taxon>NPAAA clade</taxon>
        <taxon>indigoferoid/millettioid clade</taxon>
        <taxon>Phaseoleae</taxon>
        <taxon>Vigna</taxon>
    </lineage>
</organism>
<evidence type="ECO:0000313" key="1">
    <source>
        <dbReference type="EMBL" id="KAG2406662.1"/>
    </source>
</evidence>
<sequence>MPPLPLPRNLRSELSFLHLWVEKCPTSTLTFMNNIDRVQFFSFHEIGSSSRRFKKDILYSFDLTSWFSCKSYSLSIFSISSDLEEKRIKRKKVAIRSKSQSNKSGCNVYSELENGVANLSRGWKNIDEDDN</sequence>
<comment type="caution">
    <text evidence="1">The sequence shown here is derived from an EMBL/GenBank/DDBJ whole genome shotgun (WGS) entry which is preliminary data.</text>
</comment>
<gene>
    <name evidence="1" type="ORF">HKW66_Vig0059190</name>
</gene>
<accession>A0A8T0L544</accession>